<protein>
    <submittedName>
        <fullName evidence="1">Copia protein</fullName>
    </submittedName>
</protein>
<keyword evidence="2" id="KW-1185">Reference proteome</keyword>
<gene>
    <name evidence="1" type="ORF">PHMEG_00024311</name>
</gene>
<dbReference type="OrthoDB" id="105102at2759"/>
<dbReference type="EMBL" id="NBNE01005269">
    <property type="protein sequence ID" value="OWZ03883.1"/>
    <property type="molecule type" value="Genomic_DNA"/>
</dbReference>
<dbReference type="Proteomes" id="UP000198211">
    <property type="component" value="Unassembled WGS sequence"/>
</dbReference>
<dbReference type="CDD" id="cd09272">
    <property type="entry name" value="RNase_HI_RT_Ty1"/>
    <property type="match status" value="1"/>
</dbReference>
<name>A0A225VES5_9STRA</name>
<organism evidence="1 2">
    <name type="scientific">Phytophthora megakarya</name>
    <dbReference type="NCBI Taxonomy" id="4795"/>
    <lineage>
        <taxon>Eukaryota</taxon>
        <taxon>Sar</taxon>
        <taxon>Stramenopiles</taxon>
        <taxon>Oomycota</taxon>
        <taxon>Peronosporomycetes</taxon>
        <taxon>Peronosporales</taxon>
        <taxon>Peronosporaceae</taxon>
        <taxon>Phytophthora</taxon>
    </lineage>
</organism>
<proteinExistence type="predicted"/>
<comment type="caution">
    <text evidence="1">The sequence shown here is derived from an EMBL/GenBank/DDBJ whole genome shotgun (WGS) entry which is preliminary data.</text>
</comment>
<dbReference type="AlphaFoldDB" id="A0A225VES5"/>
<sequence length="109" mass="12357">MTVGWQVKQQTTLALSKAEAEFVAAAIRVRELLGLKNLINEIGLEVEVPIGVMMDNQEAIKQLKFVRDEIDKGVIKPEYIETKYQLADLFTMRLPAPRLAELRESVGMR</sequence>
<dbReference type="STRING" id="4795.A0A225VES5"/>
<evidence type="ECO:0000313" key="1">
    <source>
        <dbReference type="EMBL" id="OWZ03883.1"/>
    </source>
</evidence>
<accession>A0A225VES5</accession>
<reference evidence="2" key="1">
    <citation type="submission" date="2017-03" db="EMBL/GenBank/DDBJ databases">
        <title>Phytopthora megakarya and P. palmivora, two closely related causual agents of cacao black pod achieved similar genome size and gene model numbers by different mechanisms.</title>
        <authorList>
            <person name="Ali S."/>
            <person name="Shao J."/>
            <person name="Larry D.J."/>
            <person name="Kronmiller B."/>
            <person name="Shen D."/>
            <person name="Strem M.D."/>
            <person name="Melnick R.L."/>
            <person name="Guiltinan M.J."/>
            <person name="Tyler B.M."/>
            <person name="Meinhardt L.W."/>
            <person name="Bailey B.A."/>
        </authorList>
    </citation>
    <scope>NUCLEOTIDE SEQUENCE [LARGE SCALE GENOMIC DNA]</scope>
    <source>
        <strain evidence="2">zdho120</strain>
    </source>
</reference>
<evidence type="ECO:0000313" key="2">
    <source>
        <dbReference type="Proteomes" id="UP000198211"/>
    </source>
</evidence>